<evidence type="ECO:0000256" key="7">
    <source>
        <dbReference type="ARBA" id="ARBA00023004"/>
    </source>
</evidence>
<dbReference type="EMBL" id="CAKKLH010000318">
    <property type="protein sequence ID" value="CAH0111854.1"/>
    <property type="molecule type" value="Genomic_DNA"/>
</dbReference>
<keyword evidence="8 9" id="KW-0472">Membrane</keyword>
<dbReference type="GO" id="GO:0046872">
    <property type="term" value="F:metal ion binding"/>
    <property type="evidence" value="ECO:0007669"/>
    <property type="project" value="UniProtKB-KW"/>
</dbReference>
<comment type="caution">
    <text evidence="10">The sequence shown here is derived from an EMBL/GenBank/DDBJ whole genome shotgun (WGS) entry which is preliminary data.</text>
</comment>
<organism evidence="10 11">
    <name type="scientific">Daphnia galeata</name>
    <dbReference type="NCBI Taxonomy" id="27404"/>
    <lineage>
        <taxon>Eukaryota</taxon>
        <taxon>Metazoa</taxon>
        <taxon>Ecdysozoa</taxon>
        <taxon>Arthropoda</taxon>
        <taxon>Crustacea</taxon>
        <taxon>Branchiopoda</taxon>
        <taxon>Diplostraca</taxon>
        <taxon>Cladocera</taxon>
        <taxon>Anomopoda</taxon>
        <taxon>Daphniidae</taxon>
        <taxon>Daphnia</taxon>
    </lineage>
</organism>
<protein>
    <recommendedName>
        <fullName evidence="12">Succinate dehydrogenase cytochrome b560 subunit, mitochondrial</fullName>
    </recommendedName>
</protein>
<dbReference type="Proteomes" id="UP000789390">
    <property type="component" value="Unassembled WGS sequence"/>
</dbReference>
<evidence type="ECO:0000313" key="11">
    <source>
        <dbReference type="Proteomes" id="UP000789390"/>
    </source>
</evidence>
<dbReference type="InterPro" id="IPR014314">
    <property type="entry name" value="Succ_DH_cytb556"/>
</dbReference>
<dbReference type="InterPro" id="IPR018495">
    <property type="entry name" value="Succ_DH_cyt_bsu_CS"/>
</dbReference>
<sequence length="191" mass="21035">MILHPRLLCNNKHGAFTDDLKKYNPNSTPYSSSSGEIMQTVPASTFGIKSVEANHAKPLSNENFEDKNKRLQRPISPHLSIYQFQSNMALSITHRFTGLAQNGFMYGLAIGAMVLPGSFPYYLGMLEAAHLPLVVLAGKFLIAFPFSFHLINGMRHLVWDAGYNLTNKGIQSTGYVVLAAAISLALYLTSL</sequence>
<dbReference type="PANTHER" id="PTHR10978:SF5">
    <property type="entry name" value="SUCCINATE DEHYDROGENASE CYTOCHROME B560 SUBUNIT, MITOCHONDRIAL"/>
    <property type="match status" value="1"/>
</dbReference>
<accession>A0A8J2WBQ1</accession>
<evidence type="ECO:0000256" key="5">
    <source>
        <dbReference type="ARBA" id="ARBA00022723"/>
    </source>
</evidence>
<dbReference type="GO" id="GO:0009055">
    <property type="term" value="F:electron transfer activity"/>
    <property type="evidence" value="ECO:0007669"/>
    <property type="project" value="InterPro"/>
</dbReference>
<dbReference type="Gene3D" id="1.20.1300.10">
    <property type="entry name" value="Fumarate reductase/succinate dehydrogenase, transmembrane subunit"/>
    <property type="match status" value="1"/>
</dbReference>
<evidence type="ECO:0000256" key="3">
    <source>
        <dbReference type="ARBA" id="ARBA00022617"/>
    </source>
</evidence>
<evidence type="ECO:0000313" key="10">
    <source>
        <dbReference type="EMBL" id="CAH0111854.1"/>
    </source>
</evidence>
<dbReference type="SUPFAM" id="SSF81343">
    <property type="entry name" value="Fumarate reductase respiratory complex transmembrane subunits"/>
    <property type="match status" value="1"/>
</dbReference>
<feature type="transmembrane region" description="Helical" evidence="9">
    <location>
        <begin position="172"/>
        <end position="190"/>
    </location>
</feature>
<keyword evidence="3" id="KW-0349">Heme</keyword>
<evidence type="ECO:0000256" key="2">
    <source>
        <dbReference type="ARBA" id="ARBA00005163"/>
    </source>
</evidence>
<evidence type="ECO:0008006" key="12">
    <source>
        <dbReference type="Google" id="ProtNLM"/>
    </source>
</evidence>
<dbReference type="NCBIfam" id="TIGR02970">
    <property type="entry name" value="succ_dehyd_cytB"/>
    <property type="match status" value="1"/>
</dbReference>
<evidence type="ECO:0000256" key="1">
    <source>
        <dbReference type="ARBA" id="ARBA00004141"/>
    </source>
</evidence>
<keyword evidence="5" id="KW-0479">Metal-binding</keyword>
<keyword evidence="7" id="KW-0408">Iron</keyword>
<evidence type="ECO:0000256" key="9">
    <source>
        <dbReference type="SAM" id="Phobius"/>
    </source>
</evidence>
<reference evidence="10" key="1">
    <citation type="submission" date="2021-11" db="EMBL/GenBank/DDBJ databases">
        <authorList>
            <person name="Schell T."/>
        </authorList>
    </citation>
    <scope>NUCLEOTIDE SEQUENCE</scope>
    <source>
        <strain evidence="10">M5</strain>
    </source>
</reference>
<keyword evidence="4 9" id="KW-0812">Transmembrane</keyword>
<proteinExistence type="predicted"/>
<dbReference type="GO" id="GO:0016020">
    <property type="term" value="C:membrane"/>
    <property type="evidence" value="ECO:0007669"/>
    <property type="project" value="UniProtKB-SubCell"/>
</dbReference>
<dbReference type="Pfam" id="PF01127">
    <property type="entry name" value="Sdh_cyt"/>
    <property type="match status" value="1"/>
</dbReference>
<keyword evidence="6 9" id="KW-1133">Transmembrane helix</keyword>
<dbReference type="OrthoDB" id="588261at2759"/>
<dbReference type="CDD" id="cd03499">
    <property type="entry name" value="SQR_TypeC_SdhC"/>
    <property type="match status" value="1"/>
</dbReference>
<feature type="transmembrane region" description="Helical" evidence="9">
    <location>
        <begin position="104"/>
        <end position="123"/>
    </location>
</feature>
<comment type="pathway">
    <text evidence="2">Carbohydrate metabolism; tricarboxylic acid cycle.</text>
</comment>
<dbReference type="PROSITE" id="PS01001">
    <property type="entry name" value="SDH_CYT_2"/>
    <property type="match status" value="1"/>
</dbReference>
<dbReference type="PANTHER" id="PTHR10978">
    <property type="entry name" value="SUCCINATE DEHYDROGENASE CYTOCHROME B560 SUBUNIT"/>
    <property type="match status" value="1"/>
</dbReference>
<dbReference type="GO" id="GO:0005739">
    <property type="term" value="C:mitochondrion"/>
    <property type="evidence" value="ECO:0007669"/>
    <property type="project" value="GOC"/>
</dbReference>
<comment type="subcellular location">
    <subcellularLocation>
        <location evidence="1">Membrane</location>
        <topology evidence="1">Multi-pass membrane protein</topology>
    </subcellularLocation>
</comment>
<gene>
    <name evidence="10" type="ORF">DGAL_LOCUS15511</name>
</gene>
<evidence type="ECO:0000256" key="6">
    <source>
        <dbReference type="ARBA" id="ARBA00022989"/>
    </source>
</evidence>
<dbReference type="InterPro" id="IPR034804">
    <property type="entry name" value="SQR/QFR_C/D"/>
</dbReference>
<dbReference type="GO" id="GO:0006121">
    <property type="term" value="P:mitochondrial electron transport, succinate to ubiquinone"/>
    <property type="evidence" value="ECO:0007669"/>
    <property type="project" value="TreeGrafter"/>
</dbReference>
<dbReference type="GO" id="GO:0006099">
    <property type="term" value="P:tricarboxylic acid cycle"/>
    <property type="evidence" value="ECO:0007669"/>
    <property type="project" value="InterPro"/>
</dbReference>
<dbReference type="FunFam" id="1.20.1300.10:FF:000011">
    <property type="entry name" value="Succinate dehydrogenase cytochrome b560 subunit"/>
    <property type="match status" value="1"/>
</dbReference>
<name>A0A8J2WBQ1_9CRUS</name>
<evidence type="ECO:0000256" key="4">
    <source>
        <dbReference type="ARBA" id="ARBA00022692"/>
    </source>
</evidence>
<dbReference type="AlphaFoldDB" id="A0A8J2WBQ1"/>
<feature type="transmembrane region" description="Helical" evidence="9">
    <location>
        <begin position="129"/>
        <end position="151"/>
    </location>
</feature>
<evidence type="ECO:0000256" key="8">
    <source>
        <dbReference type="ARBA" id="ARBA00023136"/>
    </source>
</evidence>
<keyword evidence="11" id="KW-1185">Reference proteome</keyword>
<dbReference type="InterPro" id="IPR000701">
    <property type="entry name" value="SuccDH_FuR_B_TM-su"/>
</dbReference>